<gene>
    <name evidence="16" type="ORF">E5676_scaffold588G00170</name>
    <name evidence="15" type="ORF">E6C27_scaffold778G00120</name>
</gene>
<dbReference type="GO" id="GO:0015074">
    <property type="term" value="P:DNA integration"/>
    <property type="evidence" value="ECO:0007669"/>
    <property type="project" value="UniProtKB-KW"/>
</dbReference>
<evidence type="ECO:0000256" key="7">
    <source>
        <dbReference type="ARBA" id="ARBA00022918"/>
    </source>
</evidence>
<keyword evidence="5" id="KW-0460">Magnesium</keyword>
<dbReference type="Pfam" id="PF17921">
    <property type="entry name" value="Integrase_H2C2"/>
    <property type="match status" value="1"/>
</dbReference>
<dbReference type="InterPro" id="IPR036397">
    <property type="entry name" value="RNaseH_sf"/>
</dbReference>
<dbReference type="InterPro" id="IPR000477">
    <property type="entry name" value="RT_dom"/>
</dbReference>
<keyword evidence="3" id="KW-0064">Aspartyl protease</keyword>
<dbReference type="AlphaFoldDB" id="A0A5A7UFT6"/>
<keyword evidence="8" id="KW-0548">Nucleotidyltransferase</keyword>
<accession>A0A5A7UFT6</accession>
<feature type="domain" description="Reverse transcriptase" evidence="12">
    <location>
        <begin position="63"/>
        <end position="133"/>
    </location>
</feature>
<reference evidence="17 18" key="1">
    <citation type="submission" date="2019-08" db="EMBL/GenBank/DDBJ databases">
        <title>Draft genome sequences of two oriental melons (Cucumis melo L. var makuwa).</title>
        <authorList>
            <person name="Kwon S.-Y."/>
        </authorList>
    </citation>
    <scope>NUCLEOTIDE SEQUENCE [LARGE SCALE GENOMIC DNA]</scope>
    <source>
        <strain evidence="18">cv. Chang Bougi</strain>
        <strain evidence="17">cv. SW 3</strain>
        <tissue evidence="15">Leaf</tissue>
    </source>
</reference>
<keyword evidence="10" id="KW-0233">DNA recombination</keyword>
<protein>
    <submittedName>
        <fullName evidence="15">Ty3-gypsy retrotransposon protein</fullName>
    </submittedName>
</protein>
<dbReference type="InterPro" id="IPR041588">
    <property type="entry name" value="Integrase_H2C2"/>
</dbReference>
<evidence type="ECO:0000256" key="4">
    <source>
        <dbReference type="ARBA" id="ARBA00022801"/>
    </source>
</evidence>
<dbReference type="InterPro" id="IPR043128">
    <property type="entry name" value="Rev_trsase/Diguanyl_cyclase"/>
</dbReference>
<name>A0A5A7UFT6_CUCMM</name>
<organism evidence="15 17">
    <name type="scientific">Cucumis melo var. makuwa</name>
    <name type="common">Oriental melon</name>
    <dbReference type="NCBI Taxonomy" id="1194695"/>
    <lineage>
        <taxon>Eukaryota</taxon>
        <taxon>Viridiplantae</taxon>
        <taxon>Streptophyta</taxon>
        <taxon>Embryophyta</taxon>
        <taxon>Tracheophyta</taxon>
        <taxon>Spermatophyta</taxon>
        <taxon>Magnoliopsida</taxon>
        <taxon>eudicotyledons</taxon>
        <taxon>Gunneridae</taxon>
        <taxon>Pentapetalae</taxon>
        <taxon>rosids</taxon>
        <taxon>fabids</taxon>
        <taxon>Cucurbitales</taxon>
        <taxon>Cucurbitaceae</taxon>
        <taxon>Benincaseae</taxon>
        <taxon>Cucumis</taxon>
    </lineage>
</organism>
<evidence type="ECO:0000259" key="13">
    <source>
        <dbReference type="Pfam" id="PF17921"/>
    </source>
</evidence>
<dbReference type="Pfam" id="PF24626">
    <property type="entry name" value="SH3_Tf2-1"/>
    <property type="match status" value="1"/>
</dbReference>
<evidence type="ECO:0000313" key="17">
    <source>
        <dbReference type="Proteomes" id="UP000321393"/>
    </source>
</evidence>
<feature type="domain" description="Tf2-1-like SH3-like" evidence="14">
    <location>
        <begin position="413"/>
        <end position="449"/>
    </location>
</feature>
<dbReference type="InterPro" id="IPR012337">
    <property type="entry name" value="RNaseH-like_sf"/>
</dbReference>
<evidence type="ECO:0000313" key="16">
    <source>
        <dbReference type="EMBL" id="TYK29953.1"/>
    </source>
</evidence>
<dbReference type="PANTHER" id="PTHR37984">
    <property type="entry name" value="PROTEIN CBG26694"/>
    <property type="match status" value="1"/>
</dbReference>
<feature type="domain" description="Integrase zinc-binding" evidence="13">
    <location>
        <begin position="277"/>
        <end position="313"/>
    </location>
</feature>
<dbReference type="GO" id="GO:0003887">
    <property type="term" value="F:DNA-directed DNA polymerase activity"/>
    <property type="evidence" value="ECO:0007669"/>
    <property type="project" value="UniProtKB-KW"/>
</dbReference>
<evidence type="ECO:0000256" key="5">
    <source>
        <dbReference type="ARBA" id="ARBA00022842"/>
    </source>
</evidence>
<keyword evidence="7" id="KW-0695">RNA-directed DNA polymerase</keyword>
<dbReference type="Pfam" id="PF00078">
    <property type="entry name" value="RVT_1"/>
    <property type="match status" value="1"/>
</dbReference>
<dbReference type="Gene3D" id="1.10.340.70">
    <property type="match status" value="1"/>
</dbReference>
<keyword evidence="4" id="KW-0378">Hydrolase</keyword>
<dbReference type="PANTHER" id="PTHR37984:SF5">
    <property type="entry name" value="PROTEIN NYNRIN-LIKE"/>
    <property type="match status" value="1"/>
</dbReference>
<dbReference type="SUPFAM" id="SSF54160">
    <property type="entry name" value="Chromo domain-like"/>
    <property type="match status" value="1"/>
</dbReference>
<keyword evidence="2" id="KW-0479">Metal-binding</keyword>
<dbReference type="InterPro" id="IPR043502">
    <property type="entry name" value="DNA/RNA_pol_sf"/>
</dbReference>
<feature type="region of interest" description="Disordered" evidence="11">
    <location>
        <begin position="545"/>
        <end position="566"/>
    </location>
</feature>
<dbReference type="CDD" id="cd01647">
    <property type="entry name" value="RT_LTR"/>
    <property type="match status" value="1"/>
</dbReference>
<evidence type="ECO:0000256" key="2">
    <source>
        <dbReference type="ARBA" id="ARBA00022723"/>
    </source>
</evidence>
<keyword evidence="1" id="KW-0645">Protease</keyword>
<dbReference type="Proteomes" id="UP000321393">
    <property type="component" value="Unassembled WGS sequence"/>
</dbReference>
<sequence length="566" mass="65528">MEEEFRLQNCMELNEVPIVRESIQAILAKFEDVSEWLGELPSRRSIEHHIISRRELTYVVREKRDGSWRFYVDYRASNNVTIPDKFPIPVIEELFDELNGANVISKIDLKVGYHQIRMCKEDVENTAFRTHEGHMSSLSCPLASPTNHLRQGVEVDPKKIRAIKELLVPTNAREHKKHLRSLTGMMTLPILALLDFNLPFEIETDASGWIAKLLGYNFEVMYKPRLENKAADTLSTVPQSVHLNHITALALIDISVLKKEVDEDERLREIIEKLEKGYLKTYKRLTGEQYWEGMKADVQKYCEECLVCQRNKTLALPPAGLLMLLEVLAAIWSEITMDFIDGLPKSARYERVRLHGYPKSIVSDRDKIFEKVVNRGVEAYLRYLCGEQPKDWTNWLHSVDYWYNTTYQRSIGITPFQVIARVGPVAYKLELPSTAAIYPLFHVSQLKKVLENHAEVHQLNPFLNENLEWMTKSAEIFGCRKNNSTKDWEALISWEGLPPHEATWENCDDFAQQFPHFLLEDKVNFEKCNDRPPIVLQYSRRKKNEVAHAHKGENSMSGNHIGGDHS</sequence>
<comment type="caution">
    <text evidence="15">The sequence shown here is derived from an EMBL/GenBank/DDBJ whole genome shotgun (WGS) entry which is preliminary data.</text>
</comment>
<evidence type="ECO:0000256" key="11">
    <source>
        <dbReference type="SAM" id="MobiDB-lite"/>
    </source>
</evidence>
<dbReference type="OrthoDB" id="1297691at2759"/>
<evidence type="ECO:0000256" key="6">
    <source>
        <dbReference type="ARBA" id="ARBA00022908"/>
    </source>
</evidence>
<evidence type="ECO:0000259" key="12">
    <source>
        <dbReference type="Pfam" id="PF00078"/>
    </source>
</evidence>
<dbReference type="GO" id="GO:0006310">
    <property type="term" value="P:DNA recombination"/>
    <property type="evidence" value="ECO:0007669"/>
    <property type="project" value="UniProtKB-KW"/>
</dbReference>
<dbReference type="GO" id="GO:0003964">
    <property type="term" value="F:RNA-directed DNA polymerase activity"/>
    <property type="evidence" value="ECO:0007669"/>
    <property type="project" value="UniProtKB-KW"/>
</dbReference>
<dbReference type="EMBL" id="SSTD01000959">
    <property type="protein sequence ID" value="TYK29953.1"/>
    <property type="molecule type" value="Genomic_DNA"/>
</dbReference>
<evidence type="ECO:0000256" key="3">
    <source>
        <dbReference type="ARBA" id="ARBA00022750"/>
    </source>
</evidence>
<evidence type="ECO:0000256" key="1">
    <source>
        <dbReference type="ARBA" id="ARBA00022670"/>
    </source>
</evidence>
<dbReference type="GO" id="GO:0003677">
    <property type="term" value="F:DNA binding"/>
    <property type="evidence" value="ECO:0007669"/>
    <property type="project" value="UniProtKB-KW"/>
</dbReference>
<dbReference type="InterPro" id="IPR016197">
    <property type="entry name" value="Chromo-like_dom_sf"/>
</dbReference>
<dbReference type="GO" id="GO:0046872">
    <property type="term" value="F:metal ion binding"/>
    <property type="evidence" value="ECO:0007669"/>
    <property type="project" value="UniProtKB-KW"/>
</dbReference>
<evidence type="ECO:0000313" key="15">
    <source>
        <dbReference type="EMBL" id="KAA0053086.1"/>
    </source>
</evidence>
<dbReference type="GO" id="GO:0006508">
    <property type="term" value="P:proteolysis"/>
    <property type="evidence" value="ECO:0007669"/>
    <property type="project" value="UniProtKB-KW"/>
</dbReference>
<dbReference type="SUPFAM" id="SSF56672">
    <property type="entry name" value="DNA/RNA polymerases"/>
    <property type="match status" value="1"/>
</dbReference>
<dbReference type="SUPFAM" id="SSF53098">
    <property type="entry name" value="Ribonuclease H-like"/>
    <property type="match status" value="1"/>
</dbReference>
<keyword evidence="9" id="KW-0238">DNA-binding</keyword>
<dbReference type="Gene3D" id="3.10.10.10">
    <property type="entry name" value="HIV Type 1 Reverse Transcriptase, subunit A, domain 1"/>
    <property type="match status" value="1"/>
</dbReference>
<dbReference type="EMBL" id="SSTE01009956">
    <property type="protein sequence ID" value="KAA0053086.1"/>
    <property type="molecule type" value="Genomic_DNA"/>
</dbReference>
<dbReference type="InterPro" id="IPR056924">
    <property type="entry name" value="SH3_Tf2-1"/>
</dbReference>
<dbReference type="Gene3D" id="3.30.420.10">
    <property type="entry name" value="Ribonuclease H-like superfamily/Ribonuclease H"/>
    <property type="match status" value="1"/>
</dbReference>
<keyword evidence="6" id="KW-0229">DNA integration</keyword>
<evidence type="ECO:0000259" key="14">
    <source>
        <dbReference type="Pfam" id="PF24626"/>
    </source>
</evidence>
<evidence type="ECO:0000313" key="18">
    <source>
        <dbReference type="Proteomes" id="UP000321947"/>
    </source>
</evidence>
<keyword evidence="8" id="KW-0239">DNA-directed DNA polymerase</keyword>
<dbReference type="GO" id="GO:0004190">
    <property type="term" value="F:aspartic-type endopeptidase activity"/>
    <property type="evidence" value="ECO:0007669"/>
    <property type="project" value="UniProtKB-KW"/>
</dbReference>
<keyword evidence="8" id="KW-0808">Transferase</keyword>
<dbReference type="Gene3D" id="3.30.70.270">
    <property type="match status" value="1"/>
</dbReference>
<proteinExistence type="predicted"/>
<evidence type="ECO:0000256" key="8">
    <source>
        <dbReference type="ARBA" id="ARBA00022932"/>
    </source>
</evidence>
<evidence type="ECO:0000256" key="9">
    <source>
        <dbReference type="ARBA" id="ARBA00023125"/>
    </source>
</evidence>
<dbReference type="Proteomes" id="UP000321947">
    <property type="component" value="Unassembled WGS sequence"/>
</dbReference>
<evidence type="ECO:0000256" key="10">
    <source>
        <dbReference type="ARBA" id="ARBA00023172"/>
    </source>
</evidence>
<dbReference type="InterPro" id="IPR050951">
    <property type="entry name" value="Retrovirus_Pol_polyprotein"/>
</dbReference>